<feature type="domain" description="F-box associated beta-propeller type 1" evidence="2">
    <location>
        <begin position="161"/>
        <end position="332"/>
    </location>
</feature>
<reference evidence="4" key="2">
    <citation type="submission" date="2025-08" db="UniProtKB">
        <authorList>
            <consortium name="RefSeq"/>
        </authorList>
    </citation>
    <scope>IDENTIFICATION</scope>
    <source>
        <tissue evidence="4">Leaves</tissue>
    </source>
</reference>
<evidence type="ECO:0000313" key="4">
    <source>
        <dbReference type="RefSeq" id="XP_027109556.1"/>
    </source>
</evidence>
<dbReference type="RefSeq" id="XP_027109556.1">
    <property type="nucleotide sequence ID" value="XM_027253755.1"/>
</dbReference>
<dbReference type="InterPro" id="IPR050796">
    <property type="entry name" value="SCF_F-box_component"/>
</dbReference>
<dbReference type="PANTHER" id="PTHR31672:SF13">
    <property type="entry name" value="F-BOX PROTEIN CPR30-LIKE"/>
    <property type="match status" value="1"/>
</dbReference>
<accession>A0A6P6W4T1</accession>
<sequence>MAQEDLPFEVIVTILLLLPADPSHACLQSMVCFDHQCRVHPKSSPDYGFKGTYECAYNFGKNLYLWNPCIRKYKCISSSCIDIKKSNRLGSSLAVGFGYLNQANDYKIVRIVYIEKDDDHFLDEDNDYMDGDDHDDIGGDGNEIIEMEIDEDISASKAESSSNDDRTTEVEVYSLTRDSWRKVEIQSFPWFLCDYFTRAFVNNCVHWMVFYRRVNEDESMILAFDLEKEAFQQITVPHYEDDVAEYVESIVHKEALGFVVIYPQETTELCSLWEMKEYGVVESWSKVFNVEVGGTIYRPFTITKNDQIMFKGENQGLSLYSFQSQEIKTVTVKLDSDELDFLSTVDSLILL</sequence>
<reference evidence="3" key="1">
    <citation type="journal article" date="2025" name="Foods">
        <title>Unveiling the Microbial Signatures of Arabica Coffee Cherries: Insights into Ripeness Specific Diversity, Functional Traits, and Implications for Quality and Safety.</title>
        <authorList>
            <consortium name="RefSeq"/>
            <person name="Tenea G.N."/>
            <person name="Cifuentes V."/>
            <person name="Reyes P."/>
            <person name="Cevallos-Vallejos M."/>
        </authorList>
    </citation>
    <scope>NUCLEOTIDE SEQUENCE [LARGE SCALE GENOMIC DNA]</scope>
</reference>
<dbReference type="GeneID" id="113729460"/>
<dbReference type="OrthoDB" id="1932945at2759"/>
<keyword evidence="3" id="KW-1185">Reference proteome</keyword>
<dbReference type="Pfam" id="PF07734">
    <property type="entry name" value="FBA_1"/>
    <property type="match status" value="1"/>
</dbReference>
<name>A0A6P6W4T1_COFAR</name>
<dbReference type="InterPro" id="IPR017451">
    <property type="entry name" value="F-box-assoc_interact_dom"/>
</dbReference>
<organism evidence="3 4">
    <name type="scientific">Coffea arabica</name>
    <name type="common">Arabian coffee</name>
    <dbReference type="NCBI Taxonomy" id="13443"/>
    <lineage>
        <taxon>Eukaryota</taxon>
        <taxon>Viridiplantae</taxon>
        <taxon>Streptophyta</taxon>
        <taxon>Embryophyta</taxon>
        <taxon>Tracheophyta</taxon>
        <taxon>Spermatophyta</taxon>
        <taxon>Magnoliopsida</taxon>
        <taxon>eudicotyledons</taxon>
        <taxon>Gunneridae</taxon>
        <taxon>Pentapetalae</taxon>
        <taxon>asterids</taxon>
        <taxon>lamiids</taxon>
        <taxon>Gentianales</taxon>
        <taxon>Rubiaceae</taxon>
        <taxon>Ixoroideae</taxon>
        <taxon>Gardenieae complex</taxon>
        <taxon>Bertiereae - Coffeeae clade</taxon>
        <taxon>Coffeeae</taxon>
        <taxon>Coffea</taxon>
    </lineage>
</organism>
<feature type="signal peptide" evidence="1">
    <location>
        <begin position="1"/>
        <end position="25"/>
    </location>
</feature>
<dbReference type="PANTHER" id="PTHR31672">
    <property type="entry name" value="BNACNNG10540D PROTEIN"/>
    <property type="match status" value="1"/>
</dbReference>
<evidence type="ECO:0000259" key="2">
    <source>
        <dbReference type="Pfam" id="PF07734"/>
    </source>
</evidence>
<evidence type="ECO:0000256" key="1">
    <source>
        <dbReference type="SAM" id="SignalP"/>
    </source>
</evidence>
<dbReference type="Proteomes" id="UP001652660">
    <property type="component" value="Chromosome 2e"/>
</dbReference>
<protein>
    <submittedName>
        <fullName evidence="4">F-box/kelch-repeat protein At3g06240-like</fullName>
    </submittedName>
</protein>
<proteinExistence type="predicted"/>
<feature type="chain" id="PRO_5028086150" evidence="1">
    <location>
        <begin position="26"/>
        <end position="351"/>
    </location>
</feature>
<dbReference type="NCBIfam" id="TIGR01640">
    <property type="entry name" value="F_box_assoc_1"/>
    <property type="match status" value="1"/>
</dbReference>
<evidence type="ECO:0000313" key="3">
    <source>
        <dbReference type="Proteomes" id="UP001652660"/>
    </source>
</evidence>
<dbReference type="InterPro" id="IPR006527">
    <property type="entry name" value="F-box-assoc_dom_typ1"/>
</dbReference>
<gene>
    <name evidence="4" type="primary">LOC113729460</name>
</gene>
<keyword evidence="1" id="KW-0732">Signal</keyword>
<dbReference type="AlphaFoldDB" id="A0A6P6W4T1"/>